<evidence type="ECO:0000313" key="2">
    <source>
        <dbReference type="Proteomes" id="UP000649617"/>
    </source>
</evidence>
<dbReference type="Proteomes" id="UP000649617">
    <property type="component" value="Unassembled WGS sequence"/>
</dbReference>
<gene>
    <name evidence="1" type="ORF">SPIL2461_LOCUS15502</name>
</gene>
<keyword evidence="2" id="KW-1185">Reference proteome</keyword>
<feature type="non-terminal residue" evidence="1">
    <location>
        <position position="228"/>
    </location>
</feature>
<evidence type="ECO:0000313" key="1">
    <source>
        <dbReference type="EMBL" id="CAE7576220.1"/>
    </source>
</evidence>
<name>A0A812UNH8_SYMPI</name>
<reference evidence="1" key="1">
    <citation type="submission" date="2021-02" db="EMBL/GenBank/DDBJ databases">
        <authorList>
            <person name="Dougan E. K."/>
            <person name="Rhodes N."/>
            <person name="Thang M."/>
            <person name="Chan C."/>
        </authorList>
    </citation>
    <scope>NUCLEOTIDE SEQUENCE</scope>
</reference>
<organism evidence="1 2">
    <name type="scientific">Symbiodinium pilosum</name>
    <name type="common">Dinoflagellate</name>
    <dbReference type="NCBI Taxonomy" id="2952"/>
    <lineage>
        <taxon>Eukaryota</taxon>
        <taxon>Sar</taxon>
        <taxon>Alveolata</taxon>
        <taxon>Dinophyceae</taxon>
        <taxon>Suessiales</taxon>
        <taxon>Symbiodiniaceae</taxon>
        <taxon>Symbiodinium</taxon>
    </lineage>
</organism>
<comment type="caution">
    <text evidence="1">The sequence shown here is derived from an EMBL/GenBank/DDBJ whole genome shotgun (WGS) entry which is preliminary data.</text>
</comment>
<sequence>SKPRVLLRQVYQAKRKTTDLAADCAEVNKSQLTDAFLAVLDKCQEYGSKYTMWTEAEEDGELFKLDWTKDQGGCDGVPKANTTYRMGWNCESRPYRSFRVMWIGEAPSDLTYSMMQWYVGDNCTDPHRKNNFPVATNHCFNALFANMSVSMTCDSGSLVTQFFPDSTTCEGQGSTWADLGNATQTRLMASYDSMRSAPGIALGEWDGSNSDNCVLGSTGNSLRACGAA</sequence>
<protein>
    <submittedName>
        <fullName evidence="1">Uncharacterized protein</fullName>
    </submittedName>
</protein>
<proteinExistence type="predicted"/>
<accession>A0A812UNH8</accession>
<dbReference type="AlphaFoldDB" id="A0A812UNH8"/>
<dbReference type="EMBL" id="CAJNIZ010038202">
    <property type="protein sequence ID" value="CAE7576220.1"/>
    <property type="molecule type" value="Genomic_DNA"/>
</dbReference>